<evidence type="ECO:0000313" key="2">
    <source>
        <dbReference type="Proteomes" id="UP001596074"/>
    </source>
</evidence>
<comment type="caution">
    <text evidence="1">The sequence shown here is derived from an EMBL/GenBank/DDBJ whole genome shotgun (WGS) entry which is preliminary data.</text>
</comment>
<proteinExistence type="predicted"/>
<organism evidence="1 2">
    <name type="scientific">Actinomadura rugatobispora</name>
    <dbReference type="NCBI Taxonomy" id="1994"/>
    <lineage>
        <taxon>Bacteria</taxon>
        <taxon>Bacillati</taxon>
        <taxon>Actinomycetota</taxon>
        <taxon>Actinomycetes</taxon>
        <taxon>Streptosporangiales</taxon>
        <taxon>Thermomonosporaceae</taxon>
        <taxon>Actinomadura</taxon>
    </lineage>
</organism>
<name>A0ABW0ZTG8_9ACTN</name>
<dbReference type="EMBL" id="JBHSON010000009">
    <property type="protein sequence ID" value="MFC5745638.1"/>
    <property type="molecule type" value="Genomic_DNA"/>
</dbReference>
<accession>A0ABW0ZTG8</accession>
<reference evidence="2" key="1">
    <citation type="journal article" date="2019" name="Int. J. Syst. Evol. Microbiol.">
        <title>The Global Catalogue of Microorganisms (GCM) 10K type strain sequencing project: providing services to taxonomists for standard genome sequencing and annotation.</title>
        <authorList>
            <consortium name="The Broad Institute Genomics Platform"/>
            <consortium name="The Broad Institute Genome Sequencing Center for Infectious Disease"/>
            <person name="Wu L."/>
            <person name="Ma J."/>
        </authorList>
    </citation>
    <scope>NUCLEOTIDE SEQUENCE [LARGE SCALE GENOMIC DNA]</scope>
    <source>
        <strain evidence="2">KCTC 42087</strain>
    </source>
</reference>
<protein>
    <submittedName>
        <fullName evidence="1">Uncharacterized protein</fullName>
    </submittedName>
</protein>
<gene>
    <name evidence="1" type="ORF">ACFPZN_08475</name>
</gene>
<evidence type="ECO:0000313" key="1">
    <source>
        <dbReference type="EMBL" id="MFC5745638.1"/>
    </source>
</evidence>
<dbReference type="Proteomes" id="UP001596074">
    <property type="component" value="Unassembled WGS sequence"/>
</dbReference>
<sequence>MTVVVIAGDVPSIGVMGEYTARRLVVDGAAQEGRAEFIDQMAQALGERGSVLVVHPSWSTGGAGGLIALARGALHTDRIAAVPLDLPPLALSLVADQLAFVAPHVPPGRLAGLASRLSVMVCAGAWLHSVARLENVPVGLAEHAVSYLPGRGGFSVLAAPSPGVHRITRAEPVQAIERPRLGPVLLAAADQNGDPGWLRESLQGALGATSIVPAAVQPLSDTYWGSRRHTEFVAFSGHPDAVQQAVTSAGGRPCGWCGEPTALPECSFCGMAVRDGSGDVSGGAAGVVAGSATRNGVR</sequence>
<keyword evidence="2" id="KW-1185">Reference proteome</keyword>